<dbReference type="NCBIfam" id="TIGR03859">
    <property type="entry name" value="PQQ_PqqD"/>
    <property type="match status" value="1"/>
</dbReference>
<dbReference type="OrthoDB" id="7995890at2"/>
<dbReference type="Proteomes" id="UP000195331">
    <property type="component" value="Chromosome"/>
</dbReference>
<proteinExistence type="predicted"/>
<dbReference type="GO" id="GO:0018189">
    <property type="term" value="P:pyrroloquinoline quinone biosynthetic process"/>
    <property type="evidence" value="ECO:0007669"/>
    <property type="project" value="UniProtKB-UniPathway"/>
</dbReference>
<comment type="pathway">
    <text evidence="1">Cofactor biosynthesis; pyrroloquinoline quinone biosynthesis.</text>
</comment>
<keyword evidence="5" id="KW-1185">Reference proteome</keyword>
<dbReference type="InterPro" id="IPR022479">
    <property type="entry name" value="PqqD_bac"/>
</dbReference>
<dbReference type="UniPathway" id="UPA00539"/>
<keyword evidence="3" id="KW-0884">PQQ biosynthesis</keyword>
<evidence type="ECO:0000313" key="4">
    <source>
        <dbReference type="EMBL" id="ART72182.1"/>
    </source>
</evidence>
<organism evidence="4 5">
    <name type="scientific">Mycobacterium dioxanotrophicus</name>
    <dbReference type="NCBI Taxonomy" id="482462"/>
    <lineage>
        <taxon>Bacteria</taxon>
        <taxon>Bacillati</taxon>
        <taxon>Actinomycetota</taxon>
        <taxon>Actinomycetes</taxon>
        <taxon>Mycobacteriales</taxon>
        <taxon>Mycobacteriaceae</taxon>
        <taxon>Mycobacterium</taxon>
    </lineage>
</organism>
<reference evidence="4 5" key="1">
    <citation type="submission" date="2017-04" db="EMBL/GenBank/DDBJ databases">
        <title>Whole Genome Sequence of 1,4-Dioxane Degrading Bacterium Mycobacterium dioxanotrophicus PH-06.</title>
        <authorList>
            <person name="He Y."/>
        </authorList>
    </citation>
    <scope>NUCLEOTIDE SEQUENCE [LARGE SCALE GENOMIC DNA]</scope>
    <source>
        <strain evidence="4 5">PH-06</strain>
    </source>
</reference>
<dbReference type="KEGG" id="mdx:BTO20_29760"/>
<dbReference type="InterPro" id="IPR041881">
    <property type="entry name" value="PqqD_sf"/>
</dbReference>
<evidence type="ECO:0000256" key="3">
    <source>
        <dbReference type="ARBA" id="ARBA00022905"/>
    </source>
</evidence>
<dbReference type="InterPro" id="IPR008792">
    <property type="entry name" value="PQQD"/>
</dbReference>
<comment type="subunit">
    <text evidence="2">Monomer. Interacts with PqqE.</text>
</comment>
<gene>
    <name evidence="4" type="ORF">BTO20_29760</name>
</gene>
<sequence length="92" mass="10313">MAMVEDTARPRLAPHVRMRFDAARGQHALLSPETVWVINDTGAAIVELCDGLRTVAEIQSELQSRYSQVTDDDVRRFVTDLVAHHSMEVDHG</sequence>
<dbReference type="RefSeq" id="WP_087079506.1">
    <property type="nucleotide sequence ID" value="NZ_CP020809.1"/>
</dbReference>
<dbReference type="Gene3D" id="1.10.10.1150">
    <property type="entry name" value="Coenzyme PQQ synthesis protein D (PqqD)"/>
    <property type="match status" value="1"/>
</dbReference>
<dbReference type="EMBL" id="CP020809">
    <property type="protein sequence ID" value="ART72182.1"/>
    <property type="molecule type" value="Genomic_DNA"/>
</dbReference>
<evidence type="ECO:0000256" key="2">
    <source>
        <dbReference type="ARBA" id="ARBA00011741"/>
    </source>
</evidence>
<protein>
    <submittedName>
        <fullName evidence="4">Pyrroloquinoline quinone biosynthesis protein PqqD</fullName>
    </submittedName>
</protein>
<evidence type="ECO:0000313" key="5">
    <source>
        <dbReference type="Proteomes" id="UP000195331"/>
    </source>
</evidence>
<dbReference type="Pfam" id="PF05402">
    <property type="entry name" value="PqqD"/>
    <property type="match status" value="1"/>
</dbReference>
<evidence type="ECO:0000256" key="1">
    <source>
        <dbReference type="ARBA" id="ARBA00004886"/>
    </source>
</evidence>
<name>A0A1Y0CAQ2_9MYCO</name>
<accession>A0A1Y0CAQ2</accession>
<dbReference type="GO" id="GO:0048038">
    <property type="term" value="F:quinone binding"/>
    <property type="evidence" value="ECO:0007669"/>
    <property type="project" value="InterPro"/>
</dbReference>
<dbReference type="AlphaFoldDB" id="A0A1Y0CAQ2"/>